<dbReference type="EMBL" id="JABANP010000286">
    <property type="protein sequence ID" value="KAF4684937.1"/>
    <property type="molecule type" value="Genomic_DNA"/>
</dbReference>
<sequence length="84" mass="9378">MVNDGLDALIKRATDHLVFCGHMISGREIGLPLLTPCPQRRDLSSAAFEAEWEIFVKKLVWPLVGRPGPRCSALSQWCCQEIAQ</sequence>
<proteinExistence type="predicted"/>
<evidence type="ECO:0000313" key="2">
    <source>
        <dbReference type="Proteomes" id="UP000541610"/>
    </source>
</evidence>
<reference evidence="1 2" key="1">
    <citation type="submission" date="2020-04" db="EMBL/GenBank/DDBJ databases">
        <title>Perkinsus olseni comparative genomics.</title>
        <authorList>
            <person name="Bogema D.R."/>
        </authorList>
    </citation>
    <scope>NUCLEOTIDE SEQUENCE [LARGE SCALE GENOMIC DNA]</scope>
    <source>
        <strain evidence="1">00978-12</strain>
    </source>
</reference>
<accession>A0A7J6NNB0</accession>
<evidence type="ECO:0000313" key="1">
    <source>
        <dbReference type="EMBL" id="KAF4684937.1"/>
    </source>
</evidence>
<protein>
    <submittedName>
        <fullName evidence="1">Uncharacterized protein</fullName>
    </submittedName>
</protein>
<comment type="caution">
    <text evidence="1">The sequence shown here is derived from an EMBL/GenBank/DDBJ whole genome shotgun (WGS) entry which is preliminary data.</text>
</comment>
<dbReference type="Proteomes" id="UP000541610">
    <property type="component" value="Unassembled WGS sequence"/>
</dbReference>
<organism evidence="1 2">
    <name type="scientific">Perkinsus olseni</name>
    <name type="common">Perkinsus atlanticus</name>
    <dbReference type="NCBI Taxonomy" id="32597"/>
    <lineage>
        <taxon>Eukaryota</taxon>
        <taxon>Sar</taxon>
        <taxon>Alveolata</taxon>
        <taxon>Perkinsozoa</taxon>
        <taxon>Perkinsea</taxon>
        <taxon>Perkinsida</taxon>
        <taxon>Perkinsidae</taxon>
        <taxon>Perkinsus</taxon>
    </lineage>
</organism>
<name>A0A7J6NNB0_PEROL</name>
<gene>
    <name evidence="1" type="ORF">FOZ60_007119</name>
</gene>
<dbReference type="OrthoDB" id="10375175at2759"/>
<dbReference type="AlphaFoldDB" id="A0A7J6NNB0"/>